<evidence type="ECO:0000256" key="2">
    <source>
        <dbReference type="ARBA" id="ARBA00022692"/>
    </source>
</evidence>
<evidence type="ECO:0000256" key="1">
    <source>
        <dbReference type="ARBA" id="ARBA00004141"/>
    </source>
</evidence>
<dbReference type="AlphaFoldDB" id="A0A3N4L1I7"/>
<dbReference type="Pfam" id="PF01284">
    <property type="entry name" value="MARVEL"/>
    <property type="match status" value="1"/>
</dbReference>
<dbReference type="PANTHER" id="PTHR37451:SF1">
    <property type="entry name" value="MARVEL DOMAIN-CONTAINING PROTEIN"/>
    <property type="match status" value="1"/>
</dbReference>
<protein>
    <recommendedName>
        <fullName evidence="6">MARVEL domain-containing protein</fullName>
    </recommendedName>
</protein>
<proteinExistence type="predicted"/>
<feature type="transmembrane region" description="Helical" evidence="5">
    <location>
        <begin position="40"/>
        <end position="58"/>
    </location>
</feature>
<feature type="domain" description="MARVEL" evidence="6">
    <location>
        <begin position="7"/>
        <end position="122"/>
    </location>
</feature>
<dbReference type="OrthoDB" id="2117453at2759"/>
<feature type="transmembrane region" description="Helical" evidence="5">
    <location>
        <begin position="6"/>
        <end position="28"/>
    </location>
</feature>
<feature type="transmembrane region" description="Helical" evidence="5">
    <location>
        <begin position="103"/>
        <end position="123"/>
    </location>
</feature>
<accession>A0A3N4L1I7</accession>
<name>A0A3N4L1I7_9PEZI</name>
<evidence type="ECO:0000313" key="8">
    <source>
        <dbReference type="Proteomes" id="UP000277580"/>
    </source>
</evidence>
<dbReference type="EMBL" id="ML119112">
    <property type="protein sequence ID" value="RPB15568.1"/>
    <property type="molecule type" value="Genomic_DNA"/>
</dbReference>
<dbReference type="Proteomes" id="UP000277580">
    <property type="component" value="Unassembled WGS sequence"/>
</dbReference>
<feature type="transmembrane region" description="Helical" evidence="5">
    <location>
        <begin position="70"/>
        <end position="91"/>
    </location>
</feature>
<keyword evidence="2 5" id="KW-0812">Transmembrane</keyword>
<keyword evidence="3 5" id="KW-1133">Transmembrane helix</keyword>
<evidence type="ECO:0000259" key="6">
    <source>
        <dbReference type="Pfam" id="PF01284"/>
    </source>
</evidence>
<dbReference type="InParanoid" id="A0A3N4L1I7"/>
<evidence type="ECO:0000313" key="7">
    <source>
        <dbReference type="EMBL" id="RPB15568.1"/>
    </source>
</evidence>
<dbReference type="InterPro" id="IPR008253">
    <property type="entry name" value="Marvel"/>
</dbReference>
<keyword evidence="8" id="KW-1185">Reference proteome</keyword>
<dbReference type="STRING" id="1392247.A0A3N4L1I7"/>
<organism evidence="7 8">
    <name type="scientific">Morchella conica CCBAS932</name>
    <dbReference type="NCBI Taxonomy" id="1392247"/>
    <lineage>
        <taxon>Eukaryota</taxon>
        <taxon>Fungi</taxon>
        <taxon>Dikarya</taxon>
        <taxon>Ascomycota</taxon>
        <taxon>Pezizomycotina</taxon>
        <taxon>Pezizomycetes</taxon>
        <taxon>Pezizales</taxon>
        <taxon>Morchellaceae</taxon>
        <taxon>Morchella</taxon>
    </lineage>
</organism>
<gene>
    <name evidence="7" type="ORF">P167DRAFT_482337</name>
</gene>
<evidence type="ECO:0000256" key="5">
    <source>
        <dbReference type="SAM" id="Phobius"/>
    </source>
</evidence>
<evidence type="ECO:0000256" key="4">
    <source>
        <dbReference type="ARBA" id="ARBA00023136"/>
    </source>
</evidence>
<dbReference type="GO" id="GO:0016020">
    <property type="term" value="C:membrane"/>
    <property type="evidence" value="ECO:0007669"/>
    <property type="project" value="UniProtKB-SubCell"/>
</dbReference>
<dbReference type="PANTHER" id="PTHR37451">
    <property type="entry name" value="MARVEL DOMAIN"/>
    <property type="match status" value="1"/>
</dbReference>
<keyword evidence="4 5" id="KW-0472">Membrane</keyword>
<comment type="subcellular location">
    <subcellularLocation>
        <location evidence="1">Membrane</location>
        <topology evidence="1">Multi-pass membrane protein</topology>
    </subcellularLocation>
</comment>
<reference evidence="7 8" key="1">
    <citation type="journal article" date="2018" name="Nat. Ecol. Evol.">
        <title>Pezizomycetes genomes reveal the molecular basis of ectomycorrhizal truffle lifestyle.</title>
        <authorList>
            <person name="Murat C."/>
            <person name="Payen T."/>
            <person name="Noel B."/>
            <person name="Kuo A."/>
            <person name="Morin E."/>
            <person name="Chen J."/>
            <person name="Kohler A."/>
            <person name="Krizsan K."/>
            <person name="Balestrini R."/>
            <person name="Da Silva C."/>
            <person name="Montanini B."/>
            <person name="Hainaut M."/>
            <person name="Levati E."/>
            <person name="Barry K.W."/>
            <person name="Belfiori B."/>
            <person name="Cichocki N."/>
            <person name="Clum A."/>
            <person name="Dockter R.B."/>
            <person name="Fauchery L."/>
            <person name="Guy J."/>
            <person name="Iotti M."/>
            <person name="Le Tacon F."/>
            <person name="Lindquist E.A."/>
            <person name="Lipzen A."/>
            <person name="Malagnac F."/>
            <person name="Mello A."/>
            <person name="Molinier V."/>
            <person name="Miyauchi S."/>
            <person name="Poulain J."/>
            <person name="Riccioni C."/>
            <person name="Rubini A."/>
            <person name="Sitrit Y."/>
            <person name="Splivallo R."/>
            <person name="Traeger S."/>
            <person name="Wang M."/>
            <person name="Zifcakova L."/>
            <person name="Wipf D."/>
            <person name="Zambonelli A."/>
            <person name="Paolocci F."/>
            <person name="Nowrousian M."/>
            <person name="Ottonello S."/>
            <person name="Baldrian P."/>
            <person name="Spatafora J.W."/>
            <person name="Henrissat B."/>
            <person name="Nagy L.G."/>
            <person name="Aury J.M."/>
            <person name="Wincker P."/>
            <person name="Grigoriev I.V."/>
            <person name="Bonfante P."/>
            <person name="Martin F.M."/>
        </authorList>
    </citation>
    <scope>NUCLEOTIDE SEQUENCE [LARGE SCALE GENOMIC DNA]</scope>
    <source>
        <strain evidence="7 8">CCBAS932</strain>
    </source>
</reference>
<sequence length="139" mass="15096">MEFNVILTLRIIQALLAIIVLGISAYVIDVFSPITIDSANFLLFNSIWSFVALGYLVATPMFFPNFHNRWGVLGVEAITMVFWFAGFIALAADIPTFRCAVNFRCAIGASKAAATFGAFAWYVNASTSPLGGFANKSPI</sequence>
<evidence type="ECO:0000256" key="3">
    <source>
        <dbReference type="ARBA" id="ARBA00022989"/>
    </source>
</evidence>